<accession>A0A835VZU7</accession>
<name>A0A835VZU7_9CHLO</name>
<keyword evidence="3" id="KW-1185">Reference proteome</keyword>
<feature type="compositionally biased region" description="Basic residues" evidence="1">
    <location>
        <begin position="890"/>
        <end position="901"/>
    </location>
</feature>
<protein>
    <recommendedName>
        <fullName evidence="4">Ankyrin repeat domain-containing protein</fullName>
    </recommendedName>
</protein>
<dbReference type="AlphaFoldDB" id="A0A835VZU7"/>
<organism evidence="2 3">
    <name type="scientific">Chlamydomonas schloesseri</name>
    <dbReference type="NCBI Taxonomy" id="2026947"/>
    <lineage>
        <taxon>Eukaryota</taxon>
        <taxon>Viridiplantae</taxon>
        <taxon>Chlorophyta</taxon>
        <taxon>core chlorophytes</taxon>
        <taxon>Chlorophyceae</taxon>
        <taxon>CS clade</taxon>
        <taxon>Chlamydomonadales</taxon>
        <taxon>Chlamydomonadaceae</taxon>
        <taxon>Chlamydomonas</taxon>
    </lineage>
</organism>
<sequence>MDPNEAALVGPLLSRASATCFGARTVRLTRPVPNWAFKRHFGAPCVNTGNTTNTNTNTNTITSPGLAALPFAARQRLFAATAAAGGPDCLANLAVLRHARCPWSADAATAAARAGNRPAVEWLLEQGAPLEVPALVAAAAESLDVGLLAWLLEHPRVLAVAKAEAAEQAEGAAAASLLTPAVFAAAAGAASAAGAAATAAAAAAAAGPGTGSTSTPRAVAAQRAAAGRGMLTFLMHQGCPADEAACVAAAAAGHEQTFKQVSAAAVATVPAAAAAAAAVAAAAPADGGGGAVAMTPRVFAAAARSGSVGMAVEALQELLGGAVNVAEVTAAAAAAAAATSTAEAADGATVAAAAGLAALRAAAAAAGVDAAAACAAAAEAGSLSLVRWLHTYLQAPLTAEVLLAAASGPADSSGQAATGASADAAAAAAAAETVTWLLQQGCQPTLAAWKAAAAGSRLAVLDALAHSPRAPLPALPGLPVFAVAAVGEAAAVAGAAGGGGVGGDSSFGLVARAWGADVETAVGQQGALPLELALASPAELQPVLTAACGSGSAAAAAWVLARLWAMGVRPDQSAFEAAARAADLSTLRLLHGRFLAAQRQRAAEARLTEEAAAAAAGAMEVDAGAEAEVAGVEDLAPWRSAAVLCAAAESAAQDAVEALRWLLATPTPPPAVETTAAAAAAAAAAAVAAAAPSPPDESVMAAAASTGDVRRLEVLWAAGGAACAEAFVVAAWSGNVAALEWLAAHGPRAQTAARRAAEQELQLQQPELQEQERLKLAMQPGQDAARPATQAAAAAAAAASLEDIQLLDAALEEHPRSPSHHQQRHHDAHAQQHQHELGLSAGALSFSLAPSPAASEPATPSPRSGATAGGSVTASGFSPASPEALERRLSRSHRDHHHHHHEQQQQQQEQVGLLAGAADLMDSQAWFWAGVKSDWSCLEALLRLGCPWAPDTLASIAGTGAIGSWDFEVLRWMHARGAAADERLLELVPDGPQRREVAGWLQQQQQQQTRAVAGAGAGAETGAEAGAATAAGRQGFAGAAAQAAGDGAAVAAASGGGGGAWVANAVARRLRNGLGLLLSRVGLAGCRLLQRGGQGGRRT</sequence>
<comment type="caution">
    <text evidence="2">The sequence shown here is derived from an EMBL/GenBank/DDBJ whole genome shotgun (WGS) entry which is preliminary data.</text>
</comment>
<feature type="compositionally biased region" description="Basic residues" evidence="1">
    <location>
        <begin position="817"/>
        <end position="827"/>
    </location>
</feature>
<reference evidence="2" key="1">
    <citation type="journal article" date="2020" name="bioRxiv">
        <title>Comparative genomics of Chlamydomonas.</title>
        <authorList>
            <person name="Craig R.J."/>
            <person name="Hasan A.R."/>
            <person name="Ness R.W."/>
            <person name="Keightley P.D."/>
        </authorList>
    </citation>
    <scope>NUCLEOTIDE SEQUENCE</scope>
    <source>
        <strain evidence="2">CCAP 11/173</strain>
    </source>
</reference>
<evidence type="ECO:0000313" key="2">
    <source>
        <dbReference type="EMBL" id="KAG2431983.1"/>
    </source>
</evidence>
<dbReference type="PANTHER" id="PTHR46586">
    <property type="entry name" value="ANKYRIN REPEAT-CONTAINING PROTEIN"/>
    <property type="match status" value="1"/>
</dbReference>
<evidence type="ECO:0000256" key="1">
    <source>
        <dbReference type="SAM" id="MobiDB-lite"/>
    </source>
</evidence>
<evidence type="ECO:0008006" key="4">
    <source>
        <dbReference type="Google" id="ProtNLM"/>
    </source>
</evidence>
<dbReference type="Proteomes" id="UP000613740">
    <property type="component" value="Unassembled WGS sequence"/>
</dbReference>
<dbReference type="InterPro" id="IPR052050">
    <property type="entry name" value="SecEffector_AnkRepeat"/>
</dbReference>
<gene>
    <name evidence="2" type="ORF">HYH02_013199</name>
</gene>
<proteinExistence type="predicted"/>
<feature type="compositionally biased region" description="Low complexity" evidence="1">
    <location>
        <begin position="848"/>
        <end position="878"/>
    </location>
</feature>
<feature type="region of interest" description="Disordered" evidence="1">
    <location>
        <begin position="848"/>
        <end position="910"/>
    </location>
</feature>
<feature type="region of interest" description="Disordered" evidence="1">
    <location>
        <begin position="813"/>
        <end position="835"/>
    </location>
</feature>
<evidence type="ECO:0000313" key="3">
    <source>
        <dbReference type="Proteomes" id="UP000613740"/>
    </source>
</evidence>
<dbReference type="PANTHER" id="PTHR46586:SF3">
    <property type="entry name" value="ANKYRIN REPEAT-CONTAINING PROTEIN"/>
    <property type="match status" value="1"/>
</dbReference>
<dbReference type="EMBL" id="JAEHOD010000070">
    <property type="protein sequence ID" value="KAG2431983.1"/>
    <property type="molecule type" value="Genomic_DNA"/>
</dbReference>
<dbReference type="OrthoDB" id="551413at2759"/>